<accession>A0A1Q4UXZ7</accession>
<sequence>MTFAKEHATRLYAVLTAVLALTAHYMPSLPSALILGIAAAVLGTGEAVQRVENAKTLDALEATGLVVRARKYQP</sequence>
<name>A0A1Q4UXZ7_9ACTN</name>
<organism evidence="1 2">
    <name type="scientific">Streptomyces uncialis</name>
    <dbReference type="NCBI Taxonomy" id="1048205"/>
    <lineage>
        <taxon>Bacteria</taxon>
        <taxon>Bacillati</taxon>
        <taxon>Actinomycetota</taxon>
        <taxon>Actinomycetes</taxon>
        <taxon>Kitasatosporales</taxon>
        <taxon>Streptomycetaceae</taxon>
        <taxon>Streptomyces</taxon>
    </lineage>
</organism>
<dbReference type="EMBL" id="LFBV01000012">
    <property type="protein sequence ID" value="OKH90470.1"/>
    <property type="molecule type" value="Genomic_DNA"/>
</dbReference>
<comment type="caution">
    <text evidence="1">The sequence shown here is derived from an EMBL/GenBank/DDBJ whole genome shotgun (WGS) entry which is preliminary data.</text>
</comment>
<dbReference type="Proteomes" id="UP000186455">
    <property type="component" value="Unassembled WGS sequence"/>
</dbReference>
<evidence type="ECO:0000313" key="1">
    <source>
        <dbReference type="EMBL" id="OKH90470.1"/>
    </source>
</evidence>
<dbReference type="AlphaFoldDB" id="A0A1Q4UXZ7"/>
<gene>
    <name evidence="1" type="ORF">AB852_35475</name>
</gene>
<reference evidence="1 2" key="1">
    <citation type="submission" date="2015-06" db="EMBL/GenBank/DDBJ databases">
        <title>Cloning and characterization of the uncialamcin biosynthetic gene cluster.</title>
        <authorList>
            <person name="Yan X."/>
            <person name="Huang T."/>
            <person name="Ge H."/>
            <person name="Shen B."/>
        </authorList>
    </citation>
    <scope>NUCLEOTIDE SEQUENCE [LARGE SCALE GENOMIC DNA]</scope>
    <source>
        <strain evidence="1 2">DCA2648</strain>
    </source>
</reference>
<evidence type="ECO:0000313" key="2">
    <source>
        <dbReference type="Proteomes" id="UP000186455"/>
    </source>
</evidence>
<protein>
    <submittedName>
        <fullName evidence="1">Uncharacterized protein</fullName>
    </submittedName>
</protein>
<proteinExistence type="predicted"/>
<keyword evidence="2" id="KW-1185">Reference proteome</keyword>
<dbReference type="RefSeq" id="WP_073795488.1">
    <property type="nucleotide sequence ID" value="NZ_LFBV01000012.1"/>
</dbReference>